<keyword evidence="8" id="KW-0492">Microsome</keyword>
<evidence type="ECO:0000256" key="10">
    <source>
        <dbReference type="ARBA" id="ARBA00023004"/>
    </source>
</evidence>
<keyword evidence="11" id="KW-0503">Monooxygenase</keyword>
<proteinExistence type="inferred from homology"/>
<evidence type="ECO:0000256" key="1">
    <source>
        <dbReference type="ARBA" id="ARBA00001971"/>
    </source>
</evidence>
<keyword evidence="5" id="KW-0349">Heme</keyword>
<keyword evidence="10" id="KW-0408">Iron</keyword>
<dbReference type="GO" id="GO:0004497">
    <property type="term" value="F:monooxygenase activity"/>
    <property type="evidence" value="ECO:0007669"/>
    <property type="project" value="UniProtKB-KW"/>
</dbReference>
<reference evidence="15 16" key="1">
    <citation type="submission" date="2021-06" db="EMBL/GenBank/DDBJ databases">
        <title>Caerostris darwini draft genome.</title>
        <authorList>
            <person name="Kono N."/>
            <person name="Arakawa K."/>
        </authorList>
    </citation>
    <scope>NUCLEOTIDE SEQUENCE [LARGE SCALE GENOMIC DNA]</scope>
</reference>
<dbReference type="GO" id="GO:0005789">
    <property type="term" value="C:endoplasmic reticulum membrane"/>
    <property type="evidence" value="ECO:0007669"/>
    <property type="project" value="UniProtKB-SubCell"/>
</dbReference>
<dbReference type="PANTHER" id="PTHR24292:SF102">
    <property type="entry name" value="CYTOCHROME P450 FAMILY-RELATED"/>
    <property type="match status" value="1"/>
</dbReference>
<gene>
    <name evidence="15" type="primary">Cyp3a41a_0</name>
    <name evidence="15" type="ORF">CDAR_254311</name>
</gene>
<accession>A0AAV4UB78</accession>
<feature type="compositionally biased region" description="Polar residues" evidence="13">
    <location>
        <begin position="57"/>
        <end position="66"/>
    </location>
</feature>
<keyword evidence="14" id="KW-0812">Transmembrane</keyword>
<evidence type="ECO:0000256" key="5">
    <source>
        <dbReference type="ARBA" id="ARBA00022617"/>
    </source>
</evidence>
<dbReference type="InterPro" id="IPR001128">
    <property type="entry name" value="Cyt_P450"/>
</dbReference>
<evidence type="ECO:0000256" key="9">
    <source>
        <dbReference type="ARBA" id="ARBA00023002"/>
    </source>
</evidence>
<name>A0AAV4UB78_9ARAC</name>
<feature type="transmembrane region" description="Helical" evidence="14">
    <location>
        <begin position="80"/>
        <end position="106"/>
    </location>
</feature>
<comment type="cofactor">
    <cofactor evidence="1">
        <name>heme</name>
        <dbReference type="ChEBI" id="CHEBI:30413"/>
    </cofactor>
</comment>
<dbReference type="AlphaFoldDB" id="A0AAV4UB78"/>
<dbReference type="GO" id="GO:0005506">
    <property type="term" value="F:iron ion binding"/>
    <property type="evidence" value="ECO:0007669"/>
    <property type="project" value="InterPro"/>
</dbReference>
<dbReference type="Proteomes" id="UP001054837">
    <property type="component" value="Unassembled WGS sequence"/>
</dbReference>
<organism evidence="15 16">
    <name type="scientific">Caerostris darwini</name>
    <dbReference type="NCBI Taxonomy" id="1538125"/>
    <lineage>
        <taxon>Eukaryota</taxon>
        <taxon>Metazoa</taxon>
        <taxon>Ecdysozoa</taxon>
        <taxon>Arthropoda</taxon>
        <taxon>Chelicerata</taxon>
        <taxon>Arachnida</taxon>
        <taxon>Araneae</taxon>
        <taxon>Araneomorphae</taxon>
        <taxon>Entelegynae</taxon>
        <taxon>Araneoidea</taxon>
        <taxon>Araneidae</taxon>
        <taxon>Caerostris</taxon>
    </lineage>
</organism>
<evidence type="ECO:0000313" key="16">
    <source>
        <dbReference type="Proteomes" id="UP001054837"/>
    </source>
</evidence>
<dbReference type="InterPro" id="IPR050476">
    <property type="entry name" value="Insect_CytP450_Detox"/>
</dbReference>
<keyword evidence="14" id="KW-1133">Transmembrane helix</keyword>
<comment type="subcellular location">
    <subcellularLocation>
        <location evidence="3">Endoplasmic reticulum membrane</location>
        <topology evidence="3">Peripheral membrane protein</topology>
    </subcellularLocation>
    <subcellularLocation>
        <location evidence="2">Microsome membrane</location>
        <topology evidence="2">Peripheral membrane protein</topology>
    </subcellularLocation>
</comment>
<evidence type="ECO:0000256" key="12">
    <source>
        <dbReference type="ARBA" id="ARBA00023136"/>
    </source>
</evidence>
<dbReference type="GO" id="GO:0020037">
    <property type="term" value="F:heme binding"/>
    <property type="evidence" value="ECO:0007669"/>
    <property type="project" value="InterPro"/>
</dbReference>
<comment type="similarity">
    <text evidence="4">Belongs to the cytochrome P450 family.</text>
</comment>
<keyword evidence="7" id="KW-0256">Endoplasmic reticulum</keyword>
<dbReference type="EMBL" id="BPLQ01011025">
    <property type="protein sequence ID" value="GIY54996.1"/>
    <property type="molecule type" value="Genomic_DNA"/>
</dbReference>
<keyword evidence="16" id="KW-1185">Reference proteome</keyword>
<evidence type="ECO:0000256" key="2">
    <source>
        <dbReference type="ARBA" id="ARBA00004174"/>
    </source>
</evidence>
<feature type="region of interest" description="Disordered" evidence="13">
    <location>
        <begin position="49"/>
        <end position="71"/>
    </location>
</feature>
<keyword evidence="12 14" id="KW-0472">Membrane</keyword>
<keyword evidence="9" id="KW-0560">Oxidoreductase</keyword>
<sequence length="119" mass="13750">MFIKNKGDIPPLKITKVLEVLIKQRRNNPGMKKPDLLQWLIEARASDDDLGTKDSYENGTTSSESSKFQRRRRTLNDTEIISNALVVFLAGFETTSSALAFVFHFLKKYPEQQRKFKKK</sequence>
<evidence type="ECO:0000256" key="14">
    <source>
        <dbReference type="SAM" id="Phobius"/>
    </source>
</evidence>
<evidence type="ECO:0000256" key="7">
    <source>
        <dbReference type="ARBA" id="ARBA00022824"/>
    </source>
</evidence>
<evidence type="ECO:0000256" key="6">
    <source>
        <dbReference type="ARBA" id="ARBA00022723"/>
    </source>
</evidence>
<dbReference type="Pfam" id="PF00067">
    <property type="entry name" value="p450"/>
    <property type="match status" value="1"/>
</dbReference>
<evidence type="ECO:0000256" key="3">
    <source>
        <dbReference type="ARBA" id="ARBA00004406"/>
    </source>
</evidence>
<dbReference type="SUPFAM" id="SSF48264">
    <property type="entry name" value="Cytochrome P450"/>
    <property type="match status" value="1"/>
</dbReference>
<evidence type="ECO:0000313" key="15">
    <source>
        <dbReference type="EMBL" id="GIY54996.1"/>
    </source>
</evidence>
<dbReference type="GO" id="GO:0016705">
    <property type="term" value="F:oxidoreductase activity, acting on paired donors, with incorporation or reduction of molecular oxygen"/>
    <property type="evidence" value="ECO:0007669"/>
    <property type="project" value="InterPro"/>
</dbReference>
<comment type="caution">
    <text evidence="15">The sequence shown here is derived from an EMBL/GenBank/DDBJ whole genome shotgun (WGS) entry which is preliminary data.</text>
</comment>
<evidence type="ECO:0000256" key="8">
    <source>
        <dbReference type="ARBA" id="ARBA00022848"/>
    </source>
</evidence>
<evidence type="ECO:0000256" key="4">
    <source>
        <dbReference type="ARBA" id="ARBA00010617"/>
    </source>
</evidence>
<evidence type="ECO:0000256" key="13">
    <source>
        <dbReference type="SAM" id="MobiDB-lite"/>
    </source>
</evidence>
<dbReference type="PANTHER" id="PTHR24292">
    <property type="entry name" value="CYTOCHROME P450"/>
    <property type="match status" value="1"/>
</dbReference>
<protein>
    <submittedName>
        <fullName evidence="15">Cytochrome P450 3A41</fullName>
    </submittedName>
</protein>
<keyword evidence="6" id="KW-0479">Metal-binding</keyword>
<dbReference type="Gene3D" id="1.10.630.10">
    <property type="entry name" value="Cytochrome P450"/>
    <property type="match status" value="1"/>
</dbReference>
<dbReference type="InterPro" id="IPR036396">
    <property type="entry name" value="Cyt_P450_sf"/>
</dbReference>
<evidence type="ECO:0000256" key="11">
    <source>
        <dbReference type="ARBA" id="ARBA00023033"/>
    </source>
</evidence>